<dbReference type="AlphaFoldDB" id="A0A6P8AXP1"/>
<proteinExistence type="predicted"/>
<keyword evidence="1" id="KW-1185">Reference proteome</keyword>
<reference evidence="2" key="3">
    <citation type="submission" date="2025-08" db="UniProtKB">
        <authorList>
            <consortium name="RefSeq"/>
        </authorList>
    </citation>
    <scope>IDENTIFICATION</scope>
    <source>
        <strain evidence="2">NI907</strain>
    </source>
</reference>
<dbReference type="Proteomes" id="UP000515153">
    <property type="component" value="Chromosome VII"/>
</dbReference>
<reference evidence="1 2" key="1">
    <citation type="journal article" date="2019" name="Mol. Biol. Evol.">
        <title>Blast fungal genomes show frequent chromosomal changes, gene gains and losses, and effector gene turnover.</title>
        <authorList>
            <person name="Gomez Luciano L.B."/>
            <person name="Jason Tsai I."/>
            <person name="Chuma I."/>
            <person name="Tosa Y."/>
            <person name="Chen Y.H."/>
            <person name="Li J.Y."/>
            <person name="Li M.Y."/>
            <person name="Jade Lu M.Y."/>
            <person name="Nakayashiki H."/>
            <person name="Li W.H."/>
        </authorList>
    </citation>
    <scope>NUCLEOTIDE SEQUENCE [LARGE SCALE GENOMIC DNA]</scope>
    <source>
        <strain evidence="1 2">NI907</strain>
    </source>
</reference>
<name>A0A6P8AXP1_PYRGI</name>
<gene>
    <name evidence="2" type="ORF">PgNI_10184</name>
</gene>
<dbReference type="KEGG" id="pgri:PgNI_10184"/>
<sequence>MPKNFLCDSTCNITTCLPFVASHEQLQDCPSILTEQLAQMQSLELQIQVQQSMYETHKRLLEEIGATTREQIHFGTAWADATLKYSRGLIPDYFTWRAIRNARVEYVKDLNDLNESMRERLLELGAFDYTVWEPDAITLDEDWQEDENTTFSKHEEIEC</sequence>
<dbReference type="RefSeq" id="XP_030979693.1">
    <property type="nucleotide sequence ID" value="XM_031130158.1"/>
</dbReference>
<evidence type="ECO:0000313" key="2">
    <source>
        <dbReference type="RefSeq" id="XP_030979693.1"/>
    </source>
</evidence>
<evidence type="ECO:0000313" key="1">
    <source>
        <dbReference type="Proteomes" id="UP000515153"/>
    </source>
</evidence>
<accession>A0A6P8AXP1</accession>
<reference evidence="2" key="2">
    <citation type="submission" date="2019-10" db="EMBL/GenBank/DDBJ databases">
        <authorList>
            <consortium name="NCBI Genome Project"/>
        </authorList>
    </citation>
    <scope>NUCLEOTIDE SEQUENCE</scope>
    <source>
        <strain evidence="2">NI907</strain>
    </source>
</reference>
<protein>
    <submittedName>
        <fullName evidence="2">Uncharacterized protein</fullName>
    </submittedName>
</protein>
<organism evidence="1 2">
    <name type="scientific">Pyricularia grisea</name>
    <name type="common">Crabgrass-specific blast fungus</name>
    <name type="synonym">Magnaporthe grisea</name>
    <dbReference type="NCBI Taxonomy" id="148305"/>
    <lineage>
        <taxon>Eukaryota</taxon>
        <taxon>Fungi</taxon>
        <taxon>Dikarya</taxon>
        <taxon>Ascomycota</taxon>
        <taxon>Pezizomycotina</taxon>
        <taxon>Sordariomycetes</taxon>
        <taxon>Sordariomycetidae</taxon>
        <taxon>Magnaporthales</taxon>
        <taxon>Pyriculariaceae</taxon>
        <taxon>Pyricularia</taxon>
    </lineage>
</organism>
<dbReference type="GeneID" id="41965066"/>